<evidence type="ECO:0000313" key="4">
    <source>
        <dbReference type="EMBL" id="SDO33879.1"/>
    </source>
</evidence>
<keyword evidence="6" id="KW-1185">Reference proteome</keyword>
<dbReference type="EMBL" id="MDGK01000011">
    <property type="protein sequence ID" value="OIN12689.1"/>
    <property type="molecule type" value="Genomic_DNA"/>
</dbReference>
<dbReference type="RefSeq" id="WP_071488418.1">
    <property type="nucleotide sequence ID" value="NZ_LT629708.1"/>
</dbReference>
<dbReference type="InterPro" id="IPR003812">
    <property type="entry name" value="Fido"/>
</dbReference>
<dbReference type="EMBL" id="LT629708">
    <property type="protein sequence ID" value="SDO33879.1"/>
    <property type="molecule type" value="Genomic_DNA"/>
</dbReference>
<feature type="domain" description="Fido" evidence="2">
    <location>
        <begin position="1685"/>
        <end position="1798"/>
    </location>
</feature>
<dbReference type="Gene3D" id="1.10.3290.10">
    <property type="entry name" value="Fido-like domain"/>
    <property type="match status" value="2"/>
</dbReference>
<sequence length="1798" mass="196170">MPLSITSQSLTACESGSGNAAVAQLPVTTNAIPRKDSEALGNELNQLRTQIKRESDAYQHHMLRAAYEDVRPRPLSTRQKIKDLWVSVQMAGSGHQPGHTPNRSLQQAWKAKERLARLNNRYIPLAKAEALAQMGEQLMDAEDSLRGLTGDKAAAVSVHVNRLRERFEAAKFAFAIDVGETLAKDTAPLLPLFNVQTYLGLQQAGQGIRDAADGIKGMYNKQCVRPDLLKVKQTQMYHEDALRMAAVDHGTHVVDDLREKHAEAAPADKQWLESFMSQTRQVLNRIDAALSLPGAEGVELEEVRVLLKDMLGQASPPTSGRYATGANGVYCETTGPVEEQGYTPEMQRLGIALGSWLLGNGVLLTQRVGDAIGEHPVLALGVLAAYGGISTFYSNWFLPASPGLEDNERRTHSSDRLPMLDAEVDIALEQALPDHPDVLIGQVLLDQLYTGKSRAPRSVDDGNLSVARTGSVDAMLKHRAHGENQTNGELVRTAGGIGAEVDDTMLAGAITTGLQRFELQQTELQATYKKKLANSLEANIKDSVDWMTNLYAPILDPSTALDEIINQRIKAFERQTGETLSLQPDSRITVWYKDNQSANPNHHLVSAVERKKYFTLKQVVTGIHLSDISLMRGHHGQVYKVSRVSHQQLVDFIDKKLLKRTLEANLSDYKTRPGLEQKWVDFYDGRIKNAAFNYLSNTSIEHPGHVLMSRFLNGELKASEVEFHGTKVSGVFAVTHGQSAVMCSVDDDNCFYISEKRNNYWKFGASYTEFMPVYPNDEKFKRWIRIKLPIIEQVKAARNPQAFEVTRTKMSTNVQIGMGRNGGRVKIKPLTFTAQESAQQLSASLFKSNMARAKSDIDTLIFTDWEHFSLEALNALNEILKVQGLLLMVGAPGTGAVLKSMIYATGLGLASAGAHALKAEISDDPTERDTAEKSAWVSLISTAVSLGIPLAIGGAKGAYTVASAVHYHRFAKEYIIRPDTFRIIKDVLARRYGIKFSPAASSSHAPANTAALLPKTAGSPPATGQAVASGAAPGVQGVAGKSTTWNQMTDAQKVSHLSNKLTASGIGKKLIARTSEQSVRQSIANNRRQALTTATNWKSERTEINLAKALLESDSKRVDTVDQFIKQLHKQPPTIETRAVSGPPVQRAAGWIAASSSPWIPEGRLQQVIAQFQQADLSKISVIDDIHRAIIGTSEETVRLSGDAGQLGSDIAHGAFVHQLKNSGAPTGLSRAEWLFGLTQSFQPYATNNDPLARTLYALAHLQDTDNGFSALVKTSESRLSPPSISVKKPPARVPAAPTSASDVDTRIEPFRQIEGSPSRALPVEMHGFMETLRANPKLHNAFMAPAGQCASAAETVAEFMRTNGFENIRFRGMLIWSSRNPDGVFNHFLPVGDFQGKTYAFDLTAPQFANKGMPSLTDPMILPEPALMQAYQAATNKALIKYKDFSNLRSAEAAFSDFSAPGPKQFIEGGHLLSYGWSKPTLAQPNAASGPTPLDKVSTPVRGIARVRAQDIANRKPGLQVPLSSPAPAPLAIDNPGFQLLGPKNWGSLSDKDKIDYLVNRLLLSDDARALMGSTDKASVVQSIRNNLTLDGLGVPRQRFAWGALQSEVGHGLRRLAQDRARLEATNAAMRSLLDSTPVVPRELKLGNPYEKAAEWIVDTSRSDGLTADEVLGVLWRNRDADLTDIHTIDEIHAQVYKPGPGEPYRDFRSSSDPVYMASEIGHAGFVKLLPELAQSAQDGKWLLADGLFAAAVRFHPYGDGNGRLARALYALAQIKADGPFFKALTPEGESILNPRI</sequence>
<evidence type="ECO:0000313" key="3">
    <source>
        <dbReference type="EMBL" id="OIN12689.1"/>
    </source>
</evidence>
<organism evidence="3 5">
    <name type="scientific">Pseudomonas extremorientalis</name>
    <dbReference type="NCBI Taxonomy" id="169669"/>
    <lineage>
        <taxon>Bacteria</taxon>
        <taxon>Pseudomonadati</taxon>
        <taxon>Pseudomonadota</taxon>
        <taxon>Gammaproteobacteria</taxon>
        <taxon>Pseudomonadales</taxon>
        <taxon>Pseudomonadaceae</taxon>
        <taxon>Pseudomonas</taxon>
    </lineage>
</organism>
<feature type="region of interest" description="Disordered" evidence="1">
    <location>
        <begin position="1280"/>
        <end position="1303"/>
    </location>
</feature>
<dbReference type="PROSITE" id="PS51459">
    <property type="entry name" value="FIDO"/>
    <property type="match status" value="1"/>
</dbReference>
<evidence type="ECO:0000313" key="5">
    <source>
        <dbReference type="Proteomes" id="UP000181686"/>
    </source>
</evidence>
<dbReference type="Gene3D" id="3.10.670.10">
    <property type="entry name" value="Secreted effector protein ssei"/>
    <property type="match status" value="1"/>
</dbReference>
<feature type="region of interest" description="Disordered" evidence="1">
    <location>
        <begin position="1011"/>
        <end position="1030"/>
    </location>
</feature>
<reference evidence="3 5" key="1">
    <citation type="submission" date="2016-08" db="EMBL/GenBank/DDBJ databases">
        <title>Draft genome sequence of the type strain of Pseudomonas extremorientalis LMG 19695T isolated from drinking water reservoir.</title>
        <authorList>
            <person name="Tambong J.T."/>
        </authorList>
    </citation>
    <scope>NUCLEOTIDE SEQUENCE [LARGE SCALE GENOMIC DNA]</scope>
    <source>
        <strain evidence="3 5">LMG 19695</strain>
    </source>
</reference>
<evidence type="ECO:0000256" key="1">
    <source>
        <dbReference type="SAM" id="MobiDB-lite"/>
    </source>
</evidence>
<reference evidence="4 6" key="2">
    <citation type="submission" date="2016-10" db="EMBL/GenBank/DDBJ databases">
        <authorList>
            <person name="Varghese N."/>
            <person name="Submissions S."/>
        </authorList>
    </citation>
    <scope>NUCLEOTIDE SEQUENCE [LARGE SCALE GENOMIC DNA]</scope>
    <source>
        <strain evidence="4 6">BS2774</strain>
    </source>
</reference>
<dbReference type="InterPro" id="IPR036597">
    <property type="entry name" value="Fido-like_dom_sf"/>
</dbReference>
<dbReference type="SUPFAM" id="SSF140931">
    <property type="entry name" value="Fic-like"/>
    <property type="match status" value="1"/>
</dbReference>
<dbReference type="InterPro" id="IPR028907">
    <property type="entry name" value="Tox-PLDMTX_dom"/>
</dbReference>
<protein>
    <submittedName>
        <fullName evidence="4">Dermonecrotoxin of the Papain-like fold</fullName>
    </submittedName>
</protein>
<name>A0A1H0IQW2_9PSED</name>
<evidence type="ECO:0000259" key="2">
    <source>
        <dbReference type="PROSITE" id="PS51459"/>
    </source>
</evidence>
<accession>A0A1H0IQW2</accession>
<gene>
    <name evidence="3" type="ORF">BFN10_03110</name>
    <name evidence="4" type="ORF">SAMN04490184_0309</name>
</gene>
<dbReference type="Proteomes" id="UP000181686">
    <property type="component" value="Unassembled WGS sequence"/>
</dbReference>
<dbReference type="Proteomes" id="UP000182654">
    <property type="component" value="Chromosome I"/>
</dbReference>
<dbReference type="Pfam" id="PF15645">
    <property type="entry name" value="Tox-PLDMTX"/>
    <property type="match status" value="1"/>
</dbReference>
<proteinExistence type="predicted"/>
<evidence type="ECO:0000313" key="6">
    <source>
        <dbReference type="Proteomes" id="UP000182654"/>
    </source>
</evidence>